<evidence type="ECO:0000256" key="2">
    <source>
        <dbReference type="ARBA" id="ARBA00022448"/>
    </source>
</evidence>
<feature type="transmembrane region" description="Helical" evidence="7">
    <location>
        <begin position="370"/>
        <end position="393"/>
    </location>
</feature>
<dbReference type="RefSeq" id="WP_318657416.1">
    <property type="nucleotide sequence ID" value="NZ_WMKA01000013.1"/>
</dbReference>
<comment type="subcellular location">
    <subcellularLocation>
        <location evidence="1">Membrane</location>
        <topology evidence="1">Multi-pass membrane protein</topology>
    </subcellularLocation>
</comment>
<dbReference type="GO" id="GO:0016020">
    <property type="term" value="C:membrane"/>
    <property type="evidence" value="ECO:0007669"/>
    <property type="project" value="UniProtKB-SubCell"/>
</dbReference>
<proteinExistence type="predicted"/>
<evidence type="ECO:0000313" key="9">
    <source>
        <dbReference type="Proteomes" id="UP000440668"/>
    </source>
</evidence>
<organism evidence="8 9">
    <name type="scientific">Cellulosimicrobium composti</name>
    <dbReference type="NCBI Taxonomy" id="2672572"/>
    <lineage>
        <taxon>Bacteria</taxon>
        <taxon>Bacillati</taxon>
        <taxon>Actinomycetota</taxon>
        <taxon>Actinomycetes</taxon>
        <taxon>Micrococcales</taxon>
        <taxon>Promicromonosporaceae</taxon>
        <taxon>Cellulosimicrobium</taxon>
    </lineage>
</organism>
<comment type="caution">
    <text evidence="8">The sequence shown here is derived from an EMBL/GenBank/DDBJ whole genome shotgun (WGS) entry which is preliminary data.</text>
</comment>
<gene>
    <name evidence="8" type="ORF">GJV82_07970</name>
</gene>
<evidence type="ECO:0000256" key="3">
    <source>
        <dbReference type="ARBA" id="ARBA00022692"/>
    </source>
</evidence>
<feature type="transmembrane region" description="Helical" evidence="7">
    <location>
        <begin position="329"/>
        <end position="350"/>
    </location>
</feature>
<evidence type="ECO:0000256" key="1">
    <source>
        <dbReference type="ARBA" id="ARBA00004141"/>
    </source>
</evidence>
<sequence>MATTGTAGTGPTTQKPREEWTGQVGFIIAAIGSAVGLGNIWRFPGVAYENGGGAFLVPYLVALLTAGIPILFLDYAIGHRFRGSAPTAFRRIRTWLESLGWFQVMICFVIALYYTAVIAWAVSFFVFSFDLRWGDDPAGFFTGDYLQLADPGVSLEFVPSVLVPLVAVWVVTIAVLAAGVARGVQRANMVFLPLLVVAFLVLVVRSLFLEGAAEGLNALFTPDWAALGDANVWIAAYSQIFFSLSIAFGIMITYASYRKRRANLTTPGLVVAFSNSSFEILAGIGVFATLGFLAHEQGVGVGELEGISGPILSFVTFPAIVSQMPGGPFFGALFFGSLAMAGFTSLLSILQVVSAGFQEKFGWSPRQASVRLGVVSAVISVALFSTTTGLIALDTADQWANNIGIVASAVLMSVLVLWVLRRGPELRYHLNTVSTFRLGAWWQVLVAVLAPLVLGYMLVSRVVTLLVDGYEGYPGWYLALVGWGTVAFVVVAALVLAAMRWRRSPDDFVPWPPFPPGEAVQGAGRTPSAGGSAARRPAGTAGEEAR</sequence>
<feature type="transmembrane region" description="Helical" evidence="7">
    <location>
        <begin position="399"/>
        <end position="420"/>
    </location>
</feature>
<feature type="transmembrane region" description="Helical" evidence="7">
    <location>
        <begin position="157"/>
        <end position="178"/>
    </location>
</feature>
<feature type="transmembrane region" description="Helical" evidence="7">
    <location>
        <begin position="475"/>
        <end position="498"/>
    </location>
</feature>
<evidence type="ECO:0000313" key="8">
    <source>
        <dbReference type="EMBL" id="MTG88880.1"/>
    </source>
</evidence>
<dbReference type="NCBIfam" id="NF037979">
    <property type="entry name" value="Na_transp"/>
    <property type="match status" value="1"/>
</dbReference>
<dbReference type="PRINTS" id="PR00176">
    <property type="entry name" value="NANEUSMPORT"/>
</dbReference>
<feature type="compositionally biased region" description="Low complexity" evidence="6">
    <location>
        <begin position="527"/>
        <end position="546"/>
    </location>
</feature>
<dbReference type="PANTHER" id="PTHR42948:SF1">
    <property type="entry name" value="TRANSPORTER"/>
    <property type="match status" value="1"/>
</dbReference>
<feature type="transmembrane region" description="Helical" evidence="7">
    <location>
        <begin position="99"/>
        <end position="127"/>
    </location>
</feature>
<feature type="transmembrane region" description="Helical" evidence="7">
    <location>
        <begin position="440"/>
        <end position="463"/>
    </location>
</feature>
<dbReference type="InterPro" id="IPR037272">
    <property type="entry name" value="SNS_sf"/>
</dbReference>
<name>A0A6N7ZHW4_9MICO</name>
<protein>
    <submittedName>
        <fullName evidence="8">Sodium-dependent transporter</fullName>
    </submittedName>
</protein>
<evidence type="ECO:0000256" key="6">
    <source>
        <dbReference type="SAM" id="MobiDB-lite"/>
    </source>
</evidence>
<feature type="transmembrane region" description="Helical" evidence="7">
    <location>
        <begin position="24"/>
        <end position="43"/>
    </location>
</feature>
<reference evidence="8 9" key="1">
    <citation type="submission" date="2019-11" db="EMBL/GenBank/DDBJ databases">
        <title>Cellulosimicrobium composti sp. nov. isolated from a compost.</title>
        <authorList>
            <person name="Yang Y."/>
        </authorList>
    </citation>
    <scope>NUCLEOTIDE SEQUENCE [LARGE SCALE GENOMIC DNA]</scope>
    <source>
        <strain evidence="8 9">BIT-GX5</strain>
    </source>
</reference>
<keyword evidence="3 7" id="KW-0812">Transmembrane</keyword>
<evidence type="ECO:0000256" key="5">
    <source>
        <dbReference type="ARBA" id="ARBA00023136"/>
    </source>
</evidence>
<feature type="transmembrane region" description="Helical" evidence="7">
    <location>
        <begin position="269"/>
        <end position="294"/>
    </location>
</feature>
<dbReference type="CDD" id="cd10334">
    <property type="entry name" value="SLC6sbd_u1"/>
    <property type="match status" value="1"/>
</dbReference>
<dbReference type="EMBL" id="WMKA01000013">
    <property type="protein sequence ID" value="MTG88880.1"/>
    <property type="molecule type" value="Genomic_DNA"/>
</dbReference>
<keyword evidence="4 7" id="KW-1133">Transmembrane helix</keyword>
<evidence type="ECO:0000256" key="7">
    <source>
        <dbReference type="SAM" id="Phobius"/>
    </source>
</evidence>
<feature type="transmembrane region" description="Helical" evidence="7">
    <location>
        <begin position="55"/>
        <end position="78"/>
    </location>
</feature>
<keyword evidence="2" id="KW-0813">Transport</keyword>
<feature type="transmembrane region" description="Helical" evidence="7">
    <location>
        <begin position="232"/>
        <end position="257"/>
    </location>
</feature>
<dbReference type="PANTHER" id="PTHR42948">
    <property type="entry name" value="TRANSPORTER"/>
    <property type="match status" value="1"/>
</dbReference>
<feature type="transmembrane region" description="Helical" evidence="7">
    <location>
        <begin position="190"/>
        <end position="212"/>
    </location>
</feature>
<evidence type="ECO:0000256" key="4">
    <source>
        <dbReference type="ARBA" id="ARBA00022989"/>
    </source>
</evidence>
<dbReference type="Proteomes" id="UP000440668">
    <property type="component" value="Unassembled WGS sequence"/>
</dbReference>
<dbReference type="AlphaFoldDB" id="A0A6N7ZHW4"/>
<accession>A0A6N7ZHW4</accession>
<dbReference type="SUPFAM" id="SSF161070">
    <property type="entry name" value="SNF-like"/>
    <property type="match status" value="1"/>
</dbReference>
<feature type="region of interest" description="Disordered" evidence="6">
    <location>
        <begin position="512"/>
        <end position="546"/>
    </location>
</feature>
<dbReference type="Pfam" id="PF00209">
    <property type="entry name" value="SNF"/>
    <property type="match status" value="2"/>
</dbReference>
<dbReference type="InterPro" id="IPR000175">
    <property type="entry name" value="Na/ntran_symport"/>
</dbReference>
<keyword evidence="5 7" id="KW-0472">Membrane</keyword>
<dbReference type="PROSITE" id="PS50267">
    <property type="entry name" value="NA_NEUROTRAN_SYMP_3"/>
    <property type="match status" value="1"/>
</dbReference>